<comment type="similarity">
    <text evidence="3">Belongs to the Nth/MutY family.</text>
</comment>
<dbReference type="PANTHER" id="PTHR42944">
    <property type="entry name" value="ADENINE DNA GLYCOSYLASE"/>
    <property type="match status" value="1"/>
</dbReference>
<dbReference type="PROSITE" id="PS00764">
    <property type="entry name" value="ENDONUCLEASE_III_1"/>
    <property type="match status" value="1"/>
</dbReference>
<dbReference type="SMART" id="SM00478">
    <property type="entry name" value="ENDO3c"/>
    <property type="match status" value="1"/>
</dbReference>
<evidence type="ECO:0000256" key="9">
    <source>
        <dbReference type="ARBA" id="ARBA00022801"/>
    </source>
</evidence>
<evidence type="ECO:0000256" key="4">
    <source>
        <dbReference type="ARBA" id="ARBA00012045"/>
    </source>
</evidence>
<evidence type="ECO:0000256" key="5">
    <source>
        <dbReference type="ARBA" id="ARBA00022023"/>
    </source>
</evidence>
<dbReference type="Pfam" id="PF00633">
    <property type="entry name" value="HHH"/>
    <property type="match status" value="1"/>
</dbReference>
<dbReference type="InterPro" id="IPR011257">
    <property type="entry name" value="DNA_glycosylase"/>
</dbReference>
<dbReference type="GO" id="GO:0051539">
    <property type="term" value="F:4 iron, 4 sulfur cluster binding"/>
    <property type="evidence" value="ECO:0007669"/>
    <property type="project" value="UniProtKB-KW"/>
</dbReference>
<evidence type="ECO:0000256" key="2">
    <source>
        <dbReference type="ARBA" id="ARBA00001966"/>
    </source>
</evidence>
<proteinExistence type="inferred from homology"/>
<dbReference type="Gene3D" id="1.10.340.30">
    <property type="entry name" value="Hypothetical protein, domain 2"/>
    <property type="match status" value="1"/>
</dbReference>
<dbReference type="SMART" id="SM00525">
    <property type="entry name" value="FES"/>
    <property type="match status" value="1"/>
</dbReference>
<evidence type="ECO:0000256" key="8">
    <source>
        <dbReference type="ARBA" id="ARBA00022763"/>
    </source>
</evidence>
<dbReference type="EC" id="3.2.2.31" evidence="4"/>
<evidence type="ECO:0000256" key="3">
    <source>
        <dbReference type="ARBA" id="ARBA00008343"/>
    </source>
</evidence>
<protein>
    <recommendedName>
        <fullName evidence="5">Adenine DNA glycosylase</fullName>
        <ecNumber evidence="4">3.2.2.31</ecNumber>
    </recommendedName>
</protein>
<dbReference type="GO" id="GO:0046872">
    <property type="term" value="F:metal ion binding"/>
    <property type="evidence" value="ECO:0007669"/>
    <property type="project" value="UniProtKB-KW"/>
</dbReference>
<keyword evidence="13" id="KW-0326">Glycosidase</keyword>
<dbReference type="GO" id="GO:0032357">
    <property type="term" value="F:oxidized purine DNA binding"/>
    <property type="evidence" value="ECO:0007669"/>
    <property type="project" value="TreeGrafter"/>
</dbReference>
<dbReference type="SUPFAM" id="SSF48150">
    <property type="entry name" value="DNA-glycosylase"/>
    <property type="match status" value="1"/>
</dbReference>
<dbReference type="GO" id="GO:0034039">
    <property type="term" value="F:8-oxo-7,8-dihydroguanine DNA N-glycosylase activity"/>
    <property type="evidence" value="ECO:0007669"/>
    <property type="project" value="TreeGrafter"/>
</dbReference>
<accession>A0A7I9XNI4</accession>
<evidence type="ECO:0000259" key="14">
    <source>
        <dbReference type="SMART" id="SM00478"/>
    </source>
</evidence>
<dbReference type="AlphaFoldDB" id="A0A7I9XNI4"/>
<keyword evidence="8" id="KW-0227">DNA damage</keyword>
<organism evidence="15 16">
    <name type="scientific">Mycolicibacter senuensis</name>
    <dbReference type="NCBI Taxonomy" id="386913"/>
    <lineage>
        <taxon>Bacteria</taxon>
        <taxon>Bacillati</taxon>
        <taxon>Actinomycetota</taxon>
        <taxon>Actinomycetes</taxon>
        <taxon>Mycobacteriales</taxon>
        <taxon>Mycobacteriaceae</taxon>
        <taxon>Mycolicibacter</taxon>
    </lineage>
</organism>
<evidence type="ECO:0000256" key="6">
    <source>
        <dbReference type="ARBA" id="ARBA00022485"/>
    </source>
</evidence>
<dbReference type="GO" id="GO:0000701">
    <property type="term" value="F:purine-specific mismatch base pair DNA N-glycosylase activity"/>
    <property type="evidence" value="ECO:0007669"/>
    <property type="project" value="UniProtKB-EC"/>
</dbReference>
<comment type="cofactor">
    <cofactor evidence="2">
        <name>[4Fe-4S] cluster</name>
        <dbReference type="ChEBI" id="CHEBI:49883"/>
    </cofactor>
</comment>
<comment type="catalytic activity">
    <reaction evidence="1">
        <text>Hydrolyzes free adenine bases from 7,8-dihydro-8-oxoguanine:adenine mismatched double-stranded DNA, leaving an apurinic site.</text>
        <dbReference type="EC" id="3.2.2.31"/>
    </reaction>
</comment>
<keyword evidence="9" id="KW-0378">Hydrolase</keyword>
<keyword evidence="7" id="KW-0479">Metal-binding</keyword>
<dbReference type="EMBL" id="BLKV01000002">
    <property type="protein sequence ID" value="GFG70996.1"/>
    <property type="molecule type" value="Genomic_DNA"/>
</dbReference>
<dbReference type="FunFam" id="1.10.340.30:FF:000003">
    <property type="entry name" value="A/G-specific adenine glycosylase"/>
    <property type="match status" value="1"/>
</dbReference>
<keyword evidence="12" id="KW-0234">DNA repair</keyword>
<evidence type="ECO:0000256" key="13">
    <source>
        <dbReference type="ARBA" id="ARBA00023295"/>
    </source>
</evidence>
<dbReference type="InterPro" id="IPR004035">
    <property type="entry name" value="Endouclease-III_FeS-bd_BS"/>
</dbReference>
<sequence>MSAFHADIGFEFGIPDIVHGRPMSIDAGDLLGWFDNAERDLPWRAAGVTPWQILVSEFMLQQTPVARVLPLWTDWVARWPTPSATAAATPADVLRAWGKLGYPRRAKRLHECATVIARDFADVVPDDVETLEQLPGIGSYTARAVACFAYRKPVPVVDTNVRRVVARAVHGRADAAGPSAKRDHADVTALLPDSARAARFSAALMELGAIVCTARSPRCDSCPLRERCRWRLAGSPSADGPRRPAQRYAGTDRQVRGRLLDVLRDKEFSVTRAEIDVAWPMDAVQRERALASLLDDGLVEQLADGRFALPGQDRNDSTASR</sequence>
<gene>
    <name evidence="15" type="primary">mutY</name>
    <name evidence="15" type="ORF">MSEN_27160</name>
</gene>
<dbReference type="GO" id="GO:0035485">
    <property type="term" value="F:adenine/guanine mispair binding"/>
    <property type="evidence" value="ECO:0007669"/>
    <property type="project" value="TreeGrafter"/>
</dbReference>
<keyword evidence="10" id="KW-0408">Iron</keyword>
<evidence type="ECO:0000256" key="11">
    <source>
        <dbReference type="ARBA" id="ARBA00023014"/>
    </source>
</evidence>
<name>A0A7I9XNI4_9MYCO</name>
<dbReference type="GO" id="GO:0006298">
    <property type="term" value="P:mismatch repair"/>
    <property type="evidence" value="ECO:0007669"/>
    <property type="project" value="TreeGrafter"/>
</dbReference>
<keyword evidence="6" id="KW-0004">4Fe-4S</keyword>
<evidence type="ECO:0000256" key="7">
    <source>
        <dbReference type="ARBA" id="ARBA00022723"/>
    </source>
</evidence>
<dbReference type="Gene3D" id="1.10.1670.10">
    <property type="entry name" value="Helix-hairpin-Helix base-excision DNA repair enzymes (C-terminal)"/>
    <property type="match status" value="1"/>
</dbReference>
<dbReference type="InterPro" id="IPR003265">
    <property type="entry name" value="HhH-GPD_domain"/>
</dbReference>
<dbReference type="CDD" id="cd00056">
    <property type="entry name" value="ENDO3c"/>
    <property type="match status" value="1"/>
</dbReference>
<dbReference type="InterPro" id="IPR044298">
    <property type="entry name" value="MIG/MutY"/>
</dbReference>
<keyword evidence="11" id="KW-0411">Iron-sulfur</keyword>
<reference evidence="15 16" key="1">
    <citation type="journal article" date="2019" name="Emerg. Microbes Infect.">
        <title>Comprehensive subspecies identification of 175 nontuberculous mycobacteria species based on 7547 genomic profiles.</title>
        <authorList>
            <person name="Matsumoto Y."/>
            <person name="Kinjo T."/>
            <person name="Motooka D."/>
            <person name="Nabeya D."/>
            <person name="Jung N."/>
            <person name="Uechi K."/>
            <person name="Horii T."/>
            <person name="Iida T."/>
            <person name="Fujita J."/>
            <person name="Nakamura S."/>
        </authorList>
    </citation>
    <scope>NUCLEOTIDE SEQUENCE [LARGE SCALE GENOMIC DNA]</scope>
    <source>
        <strain evidence="15 16">JCM 16017</strain>
    </source>
</reference>
<dbReference type="GO" id="GO:0006284">
    <property type="term" value="P:base-excision repair"/>
    <property type="evidence" value="ECO:0007669"/>
    <property type="project" value="InterPro"/>
</dbReference>
<feature type="domain" description="HhH-GPD" evidence="14">
    <location>
        <begin position="59"/>
        <end position="210"/>
    </location>
</feature>
<dbReference type="Pfam" id="PF00730">
    <property type="entry name" value="HhH-GPD"/>
    <property type="match status" value="1"/>
</dbReference>
<comment type="caution">
    <text evidence="15">The sequence shown here is derived from an EMBL/GenBank/DDBJ whole genome shotgun (WGS) entry which is preliminary data.</text>
</comment>
<evidence type="ECO:0000256" key="10">
    <source>
        <dbReference type="ARBA" id="ARBA00023004"/>
    </source>
</evidence>
<evidence type="ECO:0000256" key="1">
    <source>
        <dbReference type="ARBA" id="ARBA00000843"/>
    </source>
</evidence>
<dbReference type="PANTHER" id="PTHR42944:SF1">
    <property type="entry name" value="ADENINE DNA GLYCOSYLASE"/>
    <property type="match status" value="1"/>
</dbReference>
<evidence type="ECO:0000256" key="12">
    <source>
        <dbReference type="ARBA" id="ARBA00023204"/>
    </source>
</evidence>
<keyword evidence="16" id="KW-1185">Reference proteome</keyword>
<evidence type="ECO:0000313" key="15">
    <source>
        <dbReference type="EMBL" id="GFG70996.1"/>
    </source>
</evidence>
<dbReference type="Pfam" id="PF10576">
    <property type="entry name" value="EndIII_4Fe-2S"/>
    <property type="match status" value="1"/>
</dbReference>
<dbReference type="InterPro" id="IPR000445">
    <property type="entry name" value="HhH_motif"/>
</dbReference>
<dbReference type="InterPro" id="IPR023170">
    <property type="entry name" value="HhH_base_excis_C"/>
</dbReference>
<evidence type="ECO:0000313" key="16">
    <source>
        <dbReference type="Proteomes" id="UP000465263"/>
    </source>
</evidence>
<dbReference type="Proteomes" id="UP000465263">
    <property type="component" value="Unassembled WGS sequence"/>
</dbReference>
<dbReference type="InterPro" id="IPR003651">
    <property type="entry name" value="Endonuclease3_FeS-loop_motif"/>
</dbReference>